<keyword evidence="2" id="KW-1185">Reference proteome</keyword>
<reference evidence="1 2" key="1">
    <citation type="submission" date="2020-02" db="EMBL/GenBank/DDBJ databases">
        <authorList>
            <person name="Ferguson B K."/>
        </authorList>
    </citation>
    <scope>NUCLEOTIDE SEQUENCE [LARGE SCALE GENOMIC DNA]</scope>
</reference>
<gene>
    <name evidence="1" type="ORF">TBRA_LOCUS2474</name>
</gene>
<accession>A0A6H5I2B9</accession>
<name>A0A6H5I2B9_9HYME</name>
<evidence type="ECO:0000313" key="1">
    <source>
        <dbReference type="EMBL" id="CAB0030474.1"/>
    </source>
</evidence>
<evidence type="ECO:0000313" key="2">
    <source>
        <dbReference type="Proteomes" id="UP000479190"/>
    </source>
</evidence>
<dbReference type="Proteomes" id="UP000479190">
    <property type="component" value="Unassembled WGS sequence"/>
</dbReference>
<organism evidence="1 2">
    <name type="scientific">Trichogramma brassicae</name>
    <dbReference type="NCBI Taxonomy" id="86971"/>
    <lineage>
        <taxon>Eukaryota</taxon>
        <taxon>Metazoa</taxon>
        <taxon>Ecdysozoa</taxon>
        <taxon>Arthropoda</taxon>
        <taxon>Hexapoda</taxon>
        <taxon>Insecta</taxon>
        <taxon>Pterygota</taxon>
        <taxon>Neoptera</taxon>
        <taxon>Endopterygota</taxon>
        <taxon>Hymenoptera</taxon>
        <taxon>Apocrita</taxon>
        <taxon>Proctotrupomorpha</taxon>
        <taxon>Chalcidoidea</taxon>
        <taxon>Trichogrammatidae</taxon>
        <taxon>Trichogramma</taxon>
    </lineage>
</organism>
<sequence>MQLFPRYKRGELLARPTNMSRPGKIICGFLALVRGIRVVKGRATASLVLAIIKKITTIRRSHRQVRIPNLVPIQTNPRGCFERELREQVQNPRGLKKINVDQIKIRGDSPVNLADVSSASCACKFKIHED</sequence>
<protein>
    <submittedName>
        <fullName evidence="1">Uncharacterized protein</fullName>
    </submittedName>
</protein>
<proteinExistence type="predicted"/>
<dbReference type="AlphaFoldDB" id="A0A6H5I2B9"/>
<dbReference type="EMBL" id="CADCXV010000486">
    <property type="protein sequence ID" value="CAB0030474.1"/>
    <property type="molecule type" value="Genomic_DNA"/>
</dbReference>